<comment type="caution">
    <text evidence="4">The sequence shown here is derived from an EMBL/GenBank/DDBJ whole genome shotgun (WGS) entry which is preliminary data.</text>
</comment>
<evidence type="ECO:0000259" key="3">
    <source>
        <dbReference type="Pfam" id="PF24410"/>
    </source>
</evidence>
<accession>A0A5R9FLJ4</accession>
<dbReference type="Pfam" id="PF24410">
    <property type="entry name" value="wHTH-HSP90_Na-assoc"/>
    <property type="match status" value="1"/>
</dbReference>
<sequence length="1712" mass="188156">MGENRRALIIGVPQYELADRFPDLTAVVRKDAALLGDALDSSGYNVEFIGLTPDKVASQSRIRSAISRVCCTPPEDGTVLIHFTGHGQSVDGADLLVPADAQLSWATDPPEVALADLIGLDLAELLKGCKADTVLLTVDACRDSAGPDGAANGGPTTSFPSSPGRVAVLFGCGPGQTCGSDEEHGSHFTRALADALHADTSPRTVGDVITHTIRRTAELARAAGEEQTPNPHWSTSGSHVISKVELCSGRTLQEDWTVAVRDPQLWEGVRCGEDRRERLQEALVRLTGECAQWHSSVQAELPDPWADDDYPVRVLSKGLKPLLAPQQTEGGPLLDPGEFAILAAAPFVREAVYAMGAKDVSRVDPLRLDPATGAAGCVPERVDLEHTFAAHSLIWRKGRELADRQRGVEDRERGEDARAVAAWLLHRHISGKEELWDTYAPQLLLPLAKAMIGDDAPSARIGELTDELVRICRQTGVIPSQAYESDREIPDARWRLDELVHSSDTVTERWRPGELSCLISVAGLLGCDLRELPGVLVDNVGVTNGLKPAEAVESLQALRWRRDRFTRTLDLDFQCPHPAVHAALEVLVDWTDDAVQRIGRYAGAAELLAHLPERITCRKLGPQYDPVTKGDAYGVPLMRFGLAEDEMRELLMGTQLYGDKTLALRELYQNALDACRYRQARLRYGSTGRNIPYSWEGEIVFRQDVDEEGRRYVECEDNGVGMGREALRSTFSRAGRRFEQSREYRREQARWRRADPDLRIYPNSRFGVGVFSYFMLADEISIWTRPTDEYGHAESGQGLRVDIASSGSLFRVRPGEESQPNGGTRVRLYLQGDDVDVADELGKQIWRSDFAMRVEDGRSVRRTWKSDVLYYGGDADAPVRAGRDLWWVPGHGGLLADGVAVGDSVRTDTRKRSAYDWIQHHGREGFGTVVDLRETHKPEISTSRTEIISYDRAWVEQQILDACTRFPLPEWFKLEWLWAFSQSSPEAAVRISEQLLAAGARVASRLSWDRIVEVAIRQVGCFPSDTVMAALRDEDGGLISMGRGHMDTGLFAWRAAVLRAARIELSANWSSLPIPESTAGYPGPQAWESRVDWQGPNFASVRRAAVSRSQDAAQTLGGVLRRLRRYAIAGMAVPAVPDLEAVHRVLLDPVDRAILAERDDQSLFSLWGPQGQTSDLSSVLERFSERPELPLAEALGRARRFAAVGFNLEIPEAVSEAPRGVVATKRDVGVLRWHPQVVGGDGAPGFQPFPSEEEYAEVTRRYGWLGLTSQPAVRDPSMPVGGWLPDGWTREQGKEFERCFGVPVNSRNDRLTLRQLARASGMLSISVSEVLDRYAKIFEAMELPVPDPGDCAARTFSRLDSDLLGAAVPSQRPYEGGRADPSVTPVPLLDTAIAVCGVQADAEEMVDSLTALAAAGLVQERAASLVEDWLALSERDWDLLPEHSGEAEVVDGVGGAYGFAVAGYAEMSLGAAFTRLVALGPLVDLDMSELAGPFPEDLADMYPTEADVEACCGDDAPAGWNIPAPDLLVAHARARGWTLGESVAALSRYAPLGALWRETEDADALWRAHRPTPHDVELFERDLVGDRPVGPLDLLRVAARFGWPMDRAWDRLALYLPFGLELQVSRPELDIIPGWEDLILLTEQYTGRAPALSGEVTAERIAVAARELERPTHWVRDRLALYAQLFGLALPQVCPAEPAPTPTAEPYRADTD</sequence>
<dbReference type="Pfam" id="PF24401">
    <property type="entry name" value="iHD-CE"/>
    <property type="match status" value="1"/>
</dbReference>
<dbReference type="GO" id="GO:0004197">
    <property type="term" value="F:cysteine-type endopeptidase activity"/>
    <property type="evidence" value="ECO:0007669"/>
    <property type="project" value="InterPro"/>
</dbReference>
<dbReference type="Pfam" id="PF00656">
    <property type="entry name" value="Peptidase_C14"/>
    <property type="match status" value="1"/>
</dbReference>
<dbReference type="PANTHER" id="PTHR22576:SF37">
    <property type="entry name" value="MUCOSA-ASSOCIATED LYMPHOID TISSUE LYMPHOMA TRANSLOCATION PROTEIN 1"/>
    <property type="match status" value="1"/>
</dbReference>
<dbReference type="PRINTS" id="PR00775">
    <property type="entry name" value="HEATSHOCK90"/>
</dbReference>
<evidence type="ECO:0000313" key="4">
    <source>
        <dbReference type="EMBL" id="TLS41404.1"/>
    </source>
</evidence>
<dbReference type="GO" id="GO:0006508">
    <property type="term" value="P:proteolysis"/>
    <property type="evidence" value="ECO:0007669"/>
    <property type="project" value="InterPro"/>
</dbReference>
<keyword evidence="5" id="KW-1185">Reference proteome</keyword>
<dbReference type="InterPro" id="IPR056507">
    <property type="entry name" value="wHTH-HSP90_Na-assoc"/>
</dbReference>
<proteinExistence type="predicted"/>
<dbReference type="InterPro" id="IPR011600">
    <property type="entry name" value="Pept_C14_caspase"/>
</dbReference>
<dbReference type="InterPro" id="IPR029030">
    <property type="entry name" value="Caspase-like_dom_sf"/>
</dbReference>
<dbReference type="InterPro" id="IPR036890">
    <property type="entry name" value="HATPase_C_sf"/>
</dbReference>
<name>A0A5R9FLJ4_9ACTN</name>
<dbReference type="InterPro" id="IPR052039">
    <property type="entry name" value="Caspase-related_regulators"/>
</dbReference>
<feature type="domain" description="wHTH-Hsp90 Na associated" evidence="3">
    <location>
        <begin position="1633"/>
        <end position="1682"/>
    </location>
</feature>
<gene>
    <name evidence="4" type="ORF">FE633_36225</name>
</gene>
<feature type="domain" description="Peptidase C14 caspase" evidence="1">
    <location>
        <begin position="5"/>
        <end position="231"/>
    </location>
</feature>
<evidence type="ECO:0008006" key="6">
    <source>
        <dbReference type="Google" id="ProtNLM"/>
    </source>
</evidence>
<dbReference type="SUPFAM" id="SSF52129">
    <property type="entry name" value="Caspase-like"/>
    <property type="match status" value="1"/>
</dbReference>
<evidence type="ECO:0000259" key="2">
    <source>
        <dbReference type="Pfam" id="PF24401"/>
    </source>
</evidence>
<dbReference type="EMBL" id="VBZC01000056">
    <property type="protein sequence ID" value="TLS41404.1"/>
    <property type="molecule type" value="Genomic_DNA"/>
</dbReference>
<evidence type="ECO:0000313" key="5">
    <source>
        <dbReference type="Proteomes" id="UP000305906"/>
    </source>
</evidence>
<dbReference type="InterPro" id="IPR056506">
    <property type="entry name" value="iHD-CE"/>
</dbReference>
<dbReference type="PANTHER" id="PTHR22576">
    <property type="entry name" value="MUCOSA ASSOCIATED LYMPHOID TISSUE LYMPHOMA TRANSLOCATION PROTEIN 1/PARACASPASE"/>
    <property type="match status" value="1"/>
</dbReference>
<dbReference type="InterPro" id="IPR020575">
    <property type="entry name" value="Hsp90_N"/>
</dbReference>
<organism evidence="4 5">
    <name type="scientific">Streptomyces montanus</name>
    <dbReference type="NCBI Taxonomy" id="2580423"/>
    <lineage>
        <taxon>Bacteria</taxon>
        <taxon>Bacillati</taxon>
        <taxon>Actinomycetota</taxon>
        <taxon>Actinomycetes</taxon>
        <taxon>Kitasatosporales</taxon>
        <taxon>Streptomycetaceae</taxon>
        <taxon>Streptomyces</taxon>
    </lineage>
</organism>
<dbReference type="Gene3D" id="3.40.50.1460">
    <property type="match status" value="1"/>
</dbReference>
<feature type="domain" description="iHD-CE" evidence="2">
    <location>
        <begin position="256"/>
        <end position="622"/>
    </location>
</feature>
<dbReference type="Proteomes" id="UP000305906">
    <property type="component" value="Unassembled WGS sequence"/>
</dbReference>
<protein>
    <recommendedName>
        <fullName evidence="6">Caspase family protein</fullName>
    </recommendedName>
</protein>
<dbReference type="SUPFAM" id="SSF55874">
    <property type="entry name" value="ATPase domain of HSP90 chaperone/DNA topoisomerase II/histidine kinase"/>
    <property type="match status" value="1"/>
</dbReference>
<reference evidence="4 5" key="1">
    <citation type="submission" date="2019-05" db="EMBL/GenBank/DDBJ databases">
        <title>Streptomyces sp. NEAU-C151, a novel actinomycete isolated from soil.</title>
        <authorList>
            <person name="Han L."/>
            <person name="Jiang H."/>
        </authorList>
    </citation>
    <scope>NUCLEOTIDE SEQUENCE [LARGE SCALE GENOMIC DNA]</scope>
    <source>
        <strain evidence="4 5">NEAU-C151</strain>
    </source>
</reference>
<dbReference type="RefSeq" id="WP_138049416.1">
    <property type="nucleotide sequence ID" value="NZ_VBZC01000056.1"/>
</dbReference>
<evidence type="ECO:0000259" key="1">
    <source>
        <dbReference type="Pfam" id="PF00656"/>
    </source>
</evidence>
<dbReference type="Gene3D" id="3.30.565.10">
    <property type="entry name" value="Histidine kinase-like ATPase, C-terminal domain"/>
    <property type="match status" value="1"/>
</dbReference>